<proteinExistence type="predicted"/>
<dbReference type="eggNOG" id="arCOG06308">
    <property type="taxonomic scope" value="Archaea"/>
</dbReference>
<dbReference type="KEGG" id="nph:NP_2498A"/>
<dbReference type="InterPro" id="IPR036473">
    <property type="entry name" value="Mopterin_CF_MoaD-rel_C_sf"/>
</dbReference>
<dbReference type="Gene3D" id="3.30.1370.80">
    <property type="entry name" value="Molybdopterin cofactor biosynthesis MoaD-related, C-terminal domain"/>
    <property type="match status" value="1"/>
</dbReference>
<protein>
    <submittedName>
        <fullName evidence="2">Ubiquitin-like protein</fullName>
    </submittedName>
</protein>
<keyword evidence="3" id="KW-1185">Reference proteome</keyword>
<feature type="domain" description="Molybdopterin cofactor biosynthesis MoaD-related C-terminal" evidence="1">
    <location>
        <begin position="3"/>
        <end position="84"/>
    </location>
</feature>
<dbReference type="InterPro" id="IPR015272">
    <property type="entry name" value="MoadD_C"/>
</dbReference>
<dbReference type="RefSeq" id="WP_011322966.1">
    <property type="nucleotide sequence ID" value="NC_007426.1"/>
</dbReference>
<evidence type="ECO:0000313" key="3">
    <source>
        <dbReference type="Proteomes" id="UP000002698"/>
    </source>
</evidence>
<dbReference type="STRING" id="348780.NP_2498A"/>
<dbReference type="OrthoDB" id="263424at2157"/>
<dbReference type="Pfam" id="PF09189">
    <property type="entry name" value="MoaD_arch"/>
    <property type="match status" value="1"/>
</dbReference>
<sequence length="84" mass="9192">MEETRTFRGISKRLAISYLEGLGGEHNGESRVEGDGWAATLDARTVSPAGSIRLSEVEIRFEGDRDELDPVIEAFERKAVRAGG</sequence>
<name>A0A1U7EW87_NATPD</name>
<dbReference type="HOGENOM" id="CLU_160444_0_0_2"/>
<reference evidence="2 3" key="1">
    <citation type="journal article" date="2005" name="Genome Res.">
        <title>Living with two extremes: conclusions from the genome sequence of Natronomonas pharaonis.</title>
        <authorList>
            <person name="Falb M."/>
            <person name="Pfeiffer F."/>
            <person name="Palm P."/>
            <person name="Rodewald K."/>
            <person name="Hickmann V."/>
            <person name="Tittor J."/>
            <person name="Oesterhelt D."/>
        </authorList>
    </citation>
    <scope>NUCLEOTIDE SEQUENCE [LARGE SCALE GENOMIC DNA]</scope>
    <source>
        <strain evidence="3">ATCC 35678 / DSM 2160 / CIP 103997 / JCM 8858 / NBRC 14720 / NCIMB 2260 / Gabara</strain>
    </source>
</reference>
<organism evidence="2 3">
    <name type="scientific">Natronomonas pharaonis (strain ATCC 35678 / DSM 2160 / CIP 103997 / JCM 8858 / NBRC 14720 / NCIMB 2260 / Gabara)</name>
    <name type="common">Halobacterium pharaonis</name>
    <dbReference type="NCBI Taxonomy" id="348780"/>
    <lineage>
        <taxon>Archaea</taxon>
        <taxon>Methanobacteriati</taxon>
        <taxon>Methanobacteriota</taxon>
        <taxon>Stenosarchaea group</taxon>
        <taxon>Halobacteria</taxon>
        <taxon>Halobacteriales</taxon>
        <taxon>Natronomonadaceae</taxon>
        <taxon>Natronomonas</taxon>
    </lineage>
</organism>
<accession>A0A1U7EW87</accession>
<dbReference type="Proteomes" id="UP000002698">
    <property type="component" value="Chromosome"/>
</dbReference>
<gene>
    <name evidence="2" type="ordered locus">NP_2498A</name>
</gene>
<evidence type="ECO:0000313" key="2">
    <source>
        <dbReference type="EMBL" id="CAI49340.1"/>
    </source>
</evidence>
<evidence type="ECO:0000259" key="1">
    <source>
        <dbReference type="Pfam" id="PF09189"/>
    </source>
</evidence>
<dbReference type="EMBL" id="CR936257">
    <property type="protein sequence ID" value="CAI49340.1"/>
    <property type="molecule type" value="Genomic_DNA"/>
</dbReference>
<dbReference type="EnsemblBacteria" id="CAI49340">
    <property type="protein sequence ID" value="CAI49340"/>
    <property type="gene ID" value="NP_2498A"/>
</dbReference>
<dbReference type="AlphaFoldDB" id="A0A1U7EW87"/>
<dbReference type="GeneID" id="3701466"/>